<evidence type="ECO:0000256" key="4">
    <source>
        <dbReference type="ARBA" id="ARBA00022676"/>
    </source>
</evidence>
<comment type="subcellular location">
    <subcellularLocation>
        <location evidence="1 11">Endoplasmic reticulum membrane</location>
        <topology evidence="1 11">Multi-pass membrane protein</topology>
    </subcellularLocation>
</comment>
<name>A0A1E3PNH3_9ASCO</name>
<dbReference type="InterPro" id="IPR004856">
    <property type="entry name" value="Glyco_trans_ALG6/ALG8"/>
</dbReference>
<feature type="transmembrane region" description="Helical" evidence="11">
    <location>
        <begin position="98"/>
        <end position="118"/>
    </location>
</feature>
<dbReference type="GO" id="GO:0042283">
    <property type="term" value="F:dolichyl pyrophosphate Glc1Man9GlcNAc2 alpha-1,3-glucosyltransferase activity"/>
    <property type="evidence" value="ECO:0007669"/>
    <property type="project" value="UniProtKB-EC"/>
</dbReference>
<dbReference type="EC" id="2.4.1.-" evidence="11"/>
<comment type="similarity">
    <text evidence="3 11">Belongs to the ALG6/ALG8 glucosyltransferase family.</text>
</comment>
<dbReference type="PROSITE" id="PS51257">
    <property type="entry name" value="PROKAR_LIPOPROTEIN"/>
    <property type="match status" value="1"/>
</dbReference>
<evidence type="ECO:0000256" key="1">
    <source>
        <dbReference type="ARBA" id="ARBA00004477"/>
    </source>
</evidence>
<comment type="pathway">
    <text evidence="2 11">Protein modification; protein glycosylation.</text>
</comment>
<feature type="transmembrane region" description="Helical" evidence="11">
    <location>
        <begin position="130"/>
        <end position="147"/>
    </location>
</feature>
<feature type="transmembrane region" description="Helical" evidence="11">
    <location>
        <begin position="475"/>
        <end position="497"/>
    </location>
</feature>
<evidence type="ECO:0000256" key="11">
    <source>
        <dbReference type="RuleBase" id="RU363110"/>
    </source>
</evidence>
<evidence type="ECO:0000256" key="9">
    <source>
        <dbReference type="ARBA" id="ARBA00023136"/>
    </source>
</evidence>
<evidence type="ECO:0000256" key="10">
    <source>
        <dbReference type="ARBA" id="ARBA00047346"/>
    </source>
</evidence>
<feature type="transmembrane region" description="Helical" evidence="11">
    <location>
        <begin position="177"/>
        <end position="204"/>
    </location>
</feature>
<keyword evidence="14" id="KW-1185">Reference proteome</keyword>
<dbReference type="GO" id="GO:0006487">
    <property type="term" value="P:protein N-linked glycosylation"/>
    <property type="evidence" value="ECO:0007669"/>
    <property type="project" value="TreeGrafter"/>
</dbReference>
<feature type="transmembrane region" description="Helical" evidence="11">
    <location>
        <begin position="447"/>
        <end position="463"/>
    </location>
</feature>
<evidence type="ECO:0000256" key="5">
    <source>
        <dbReference type="ARBA" id="ARBA00022679"/>
    </source>
</evidence>
<dbReference type="OrthoDB" id="1689333at2759"/>
<keyword evidence="5 11" id="KW-0808">Transferase</keyword>
<feature type="transmembrane region" description="Helical" evidence="11">
    <location>
        <begin position="224"/>
        <end position="245"/>
    </location>
</feature>
<keyword evidence="4 11" id="KW-0328">Glycosyltransferase</keyword>
<dbReference type="UniPathway" id="UPA00378"/>
<dbReference type="PANTHER" id="PTHR12413">
    <property type="entry name" value="DOLICHYL GLYCOSYLTRANSFERASE"/>
    <property type="match status" value="1"/>
</dbReference>
<protein>
    <recommendedName>
        <fullName evidence="11">Alpha-1,3-glucosyltransferase</fullName>
        <ecNumber evidence="11">2.4.1.-</ecNumber>
    </recommendedName>
</protein>
<evidence type="ECO:0000256" key="6">
    <source>
        <dbReference type="ARBA" id="ARBA00022692"/>
    </source>
</evidence>
<accession>A0A1E3PNH3</accession>
<sequence length="505" mass="57751">MAKLSLASTFIAAACLKVLLFDSYYSTDFEVHRNWMAITHNLPVKEWYTDHTSQWTLDYPPFFAAFEWVLSSLCPSTVVQDGALDLVSQGRFGWPTIAYQRTTVILSEIVLFAALEWYIKTTPGNKQAKLRSYGISASIVLSPGLLIIDHIHFQYNGFMYGIMIASLIAARNGRPILSGFLFSILLCFKHIYLYLAPAYFIYLLRVVVLDGDKLTQLRINWNNSIKLGLVVLSTFAVAFAPVIYYNQIDQLKTRLFPFSRGLTHAYWAPNIWALYTTTDKVLAKFVFRMRGLGNGGTRGIVGDIAFQVLPDITPKTTFLLTLFYQITGLVPLFLWPSFERFIGGVTLCGFASFLFGWHVHEKAILLVIFPFSFLVLRDRRLLVAFIPLTVSGYISLFPLIFTSGEFLLKTLYTFVWFVMFHLWFGYQLVEVRRPSSRRVFLLDRVNLIYMVGFIPIVMLGSLLDNKPGFEFLSLLIISIYSSIGVIGSWASFSWLYFCDPDMWKD</sequence>
<organism evidence="13 14">
    <name type="scientific">Nadsonia fulvescens var. elongata DSM 6958</name>
    <dbReference type="NCBI Taxonomy" id="857566"/>
    <lineage>
        <taxon>Eukaryota</taxon>
        <taxon>Fungi</taxon>
        <taxon>Dikarya</taxon>
        <taxon>Ascomycota</taxon>
        <taxon>Saccharomycotina</taxon>
        <taxon>Dipodascomycetes</taxon>
        <taxon>Dipodascales</taxon>
        <taxon>Dipodascales incertae sedis</taxon>
        <taxon>Nadsonia</taxon>
    </lineage>
</organism>
<evidence type="ECO:0000256" key="12">
    <source>
        <dbReference type="SAM" id="SignalP"/>
    </source>
</evidence>
<evidence type="ECO:0000256" key="7">
    <source>
        <dbReference type="ARBA" id="ARBA00022824"/>
    </source>
</evidence>
<dbReference type="EMBL" id="KV454408">
    <property type="protein sequence ID" value="ODQ66492.1"/>
    <property type="molecule type" value="Genomic_DNA"/>
</dbReference>
<keyword evidence="6 11" id="KW-0812">Transmembrane</keyword>
<feature type="chain" id="PRO_5009133907" description="Alpha-1,3-glucosyltransferase" evidence="12">
    <location>
        <begin position="21"/>
        <end position="505"/>
    </location>
</feature>
<feature type="signal peptide" evidence="12">
    <location>
        <begin position="1"/>
        <end position="20"/>
    </location>
</feature>
<gene>
    <name evidence="13" type="ORF">NADFUDRAFT_45943</name>
</gene>
<evidence type="ECO:0000256" key="3">
    <source>
        <dbReference type="ARBA" id="ARBA00008715"/>
    </source>
</evidence>
<keyword evidence="8 11" id="KW-1133">Transmembrane helix</keyword>
<proteinExistence type="inferred from homology"/>
<feature type="transmembrane region" description="Helical" evidence="11">
    <location>
        <begin position="317"/>
        <end position="335"/>
    </location>
</feature>
<reference evidence="13 14" key="1">
    <citation type="journal article" date="2016" name="Proc. Natl. Acad. Sci. U.S.A.">
        <title>Comparative genomics of biotechnologically important yeasts.</title>
        <authorList>
            <person name="Riley R."/>
            <person name="Haridas S."/>
            <person name="Wolfe K.H."/>
            <person name="Lopes M.R."/>
            <person name="Hittinger C.T."/>
            <person name="Goeker M."/>
            <person name="Salamov A.A."/>
            <person name="Wisecaver J.H."/>
            <person name="Long T.M."/>
            <person name="Calvey C.H."/>
            <person name="Aerts A.L."/>
            <person name="Barry K.W."/>
            <person name="Choi C."/>
            <person name="Clum A."/>
            <person name="Coughlan A.Y."/>
            <person name="Deshpande S."/>
            <person name="Douglass A.P."/>
            <person name="Hanson S.J."/>
            <person name="Klenk H.-P."/>
            <person name="LaButti K.M."/>
            <person name="Lapidus A."/>
            <person name="Lindquist E.A."/>
            <person name="Lipzen A.M."/>
            <person name="Meier-Kolthoff J.P."/>
            <person name="Ohm R.A."/>
            <person name="Otillar R.P."/>
            <person name="Pangilinan J.L."/>
            <person name="Peng Y."/>
            <person name="Rokas A."/>
            <person name="Rosa C.A."/>
            <person name="Scheuner C."/>
            <person name="Sibirny A.A."/>
            <person name="Slot J.C."/>
            <person name="Stielow J.B."/>
            <person name="Sun H."/>
            <person name="Kurtzman C.P."/>
            <person name="Blackwell M."/>
            <person name="Grigoriev I.V."/>
            <person name="Jeffries T.W."/>
        </authorList>
    </citation>
    <scope>NUCLEOTIDE SEQUENCE [LARGE SCALE GENOMIC DNA]</scope>
    <source>
        <strain evidence="13 14">DSM 6958</strain>
    </source>
</reference>
<feature type="transmembrane region" description="Helical" evidence="11">
    <location>
        <begin position="406"/>
        <end position="426"/>
    </location>
</feature>
<dbReference type="PANTHER" id="PTHR12413:SF2">
    <property type="entry name" value="DOLICHYL PYROPHOSPHATE GLC1MAN9GLCNAC2 ALPHA-1,3-GLUCOSYLTRANSFERASE-RELATED"/>
    <property type="match status" value="1"/>
</dbReference>
<keyword evidence="7 11" id="KW-0256">Endoplasmic reticulum</keyword>
<evidence type="ECO:0000313" key="13">
    <source>
        <dbReference type="EMBL" id="ODQ66492.1"/>
    </source>
</evidence>
<dbReference type="Pfam" id="PF03155">
    <property type="entry name" value="Alg6_Alg8"/>
    <property type="match status" value="1"/>
</dbReference>
<feature type="transmembrane region" description="Helical" evidence="11">
    <location>
        <begin position="381"/>
        <end position="400"/>
    </location>
</feature>
<keyword evidence="12" id="KW-0732">Signal</keyword>
<evidence type="ECO:0000256" key="2">
    <source>
        <dbReference type="ARBA" id="ARBA00004922"/>
    </source>
</evidence>
<dbReference type="AlphaFoldDB" id="A0A1E3PNH3"/>
<dbReference type="Proteomes" id="UP000095009">
    <property type="component" value="Unassembled WGS sequence"/>
</dbReference>
<evidence type="ECO:0000313" key="14">
    <source>
        <dbReference type="Proteomes" id="UP000095009"/>
    </source>
</evidence>
<dbReference type="GO" id="GO:0005789">
    <property type="term" value="C:endoplasmic reticulum membrane"/>
    <property type="evidence" value="ECO:0007669"/>
    <property type="project" value="UniProtKB-SubCell"/>
</dbReference>
<comment type="catalytic activity">
    <reaction evidence="10">
        <text>an alpha-D-Glc-(1-&gt;3)-alpha-D-Man-(1-&gt;2)-alpha-D-Man-(1-&gt;2)-alpha-D-Man-(1-&gt;3)-[alpha-D-Man-(1-&gt;2)-alpha-D-Man-(1-&gt;3)-[alpha-D-Man-(1-&gt;2)-alpha-D-Man-(1-&gt;6)]-alpha-D-Man-(1-&gt;6)]-beta-D-Man-(1-&gt;4)-beta-D-GlcNAc-(1-&gt;4)-alpha-D-GlcNAc-diphospho-di-trans,poly-cis-dolichol + a di-trans,poly-cis-dolichyl beta-D-glucosyl phosphate = an alpha-D-Glc-(1-&gt;3)-alpha-D-Glc-(1-&gt;3)-alpha-D-Man-(1-&gt;2)-alpha-D-Man-(1-&gt;2)-alpha-D-Man-(1-&gt;3)-[alpha-D-Man-(1-&gt;2)-alpha-D-Man-(1-&gt;3)-[alpha-D-Man-(1-&gt;2)-alpha-D-Man-(1-&gt;6)]-alpha-D-Man-(1-&gt;6)]-beta-D-Man-(1-&gt;4)-beta-D-GlcNAc-(1-&gt;4)-alpha-D-GlcNAc-diphospho-di-trans,poly-cis-dolichol + a di-trans,poly-cis-dolichyl phosphate + H(+)</text>
        <dbReference type="Rhea" id="RHEA:31307"/>
        <dbReference type="Rhea" id="RHEA-COMP:19498"/>
        <dbReference type="Rhea" id="RHEA-COMP:19502"/>
        <dbReference type="Rhea" id="RHEA-COMP:19521"/>
        <dbReference type="Rhea" id="RHEA-COMP:19522"/>
        <dbReference type="ChEBI" id="CHEBI:15378"/>
        <dbReference type="ChEBI" id="CHEBI:57525"/>
        <dbReference type="ChEBI" id="CHEBI:57683"/>
        <dbReference type="ChEBI" id="CHEBI:132521"/>
        <dbReference type="ChEBI" id="CHEBI:132522"/>
        <dbReference type="EC" id="2.4.1.265"/>
    </reaction>
    <physiologicalReaction direction="left-to-right" evidence="10">
        <dbReference type="Rhea" id="RHEA:31308"/>
    </physiologicalReaction>
</comment>
<evidence type="ECO:0000256" key="8">
    <source>
        <dbReference type="ARBA" id="ARBA00022989"/>
    </source>
</evidence>
<dbReference type="STRING" id="857566.A0A1E3PNH3"/>
<keyword evidence="9 11" id="KW-0472">Membrane</keyword>